<dbReference type="KEGG" id="bmei:Spa11_41610"/>
<accession>A0A518KDR6</accession>
<evidence type="ECO:0000313" key="2">
    <source>
        <dbReference type="Proteomes" id="UP000316426"/>
    </source>
</evidence>
<keyword evidence="2" id="KW-1185">Reference proteome</keyword>
<dbReference type="AlphaFoldDB" id="A0A518KDR6"/>
<evidence type="ECO:0000313" key="1">
    <source>
        <dbReference type="EMBL" id="QDV75938.1"/>
    </source>
</evidence>
<dbReference type="Proteomes" id="UP000316426">
    <property type="component" value="Chromosome"/>
</dbReference>
<protein>
    <submittedName>
        <fullName evidence="1">Uncharacterized protein</fullName>
    </submittedName>
</protein>
<sequence>MQDASKVDRVSSNFKEDYIWEPTELSVSRLGEVTPVMLRISLDVGDL</sequence>
<dbReference type="EMBL" id="CP036349">
    <property type="protein sequence ID" value="QDV75938.1"/>
    <property type="molecule type" value="Genomic_DNA"/>
</dbReference>
<gene>
    <name evidence="1" type="ORF">Spa11_41610</name>
</gene>
<name>A0A518KDR6_9BACT</name>
<proteinExistence type="predicted"/>
<organism evidence="1 2">
    <name type="scientific">Botrimarina mediterranea</name>
    <dbReference type="NCBI Taxonomy" id="2528022"/>
    <lineage>
        <taxon>Bacteria</taxon>
        <taxon>Pseudomonadati</taxon>
        <taxon>Planctomycetota</taxon>
        <taxon>Planctomycetia</taxon>
        <taxon>Pirellulales</taxon>
        <taxon>Lacipirellulaceae</taxon>
        <taxon>Botrimarina</taxon>
    </lineage>
</organism>
<reference evidence="1 2" key="1">
    <citation type="submission" date="2019-02" db="EMBL/GenBank/DDBJ databases">
        <title>Deep-cultivation of Planctomycetes and their phenomic and genomic characterization uncovers novel biology.</title>
        <authorList>
            <person name="Wiegand S."/>
            <person name="Jogler M."/>
            <person name="Boedeker C."/>
            <person name="Pinto D."/>
            <person name="Vollmers J."/>
            <person name="Rivas-Marin E."/>
            <person name="Kohn T."/>
            <person name="Peeters S.H."/>
            <person name="Heuer A."/>
            <person name="Rast P."/>
            <person name="Oberbeckmann S."/>
            <person name="Bunk B."/>
            <person name="Jeske O."/>
            <person name="Meyerdierks A."/>
            <person name="Storesund J.E."/>
            <person name="Kallscheuer N."/>
            <person name="Luecker S."/>
            <person name="Lage O.M."/>
            <person name="Pohl T."/>
            <person name="Merkel B.J."/>
            <person name="Hornburger P."/>
            <person name="Mueller R.-W."/>
            <person name="Bruemmer F."/>
            <person name="Labrenz M."/>
            <person name="Spormann A.M."/>
            <person name="Op den Camp H."/>
            <person name="Overmann J."/>
            <person name="Amann R."/>
            <person name="Jetten M.S.M."/>
            <person name="Mascher T."/>
            <person name="Medema M.H."/>
            <person name="Devos D.P."/>
            <person name="Kaster A.-K."/>
            <person name="Ovreas L."/>
            <person name="Rohde M."/>
            <person name="Galperin M.Y."/>
            <person name="Jogler C."/>
        </authorList>
    </citation>
    <scope>NUCLEOTIDE SEQUENCE [LARGE SCALE GENOMIC DNA]</scope>
    <source>
        <strain evidence="1 2">Spa11</strain>
    </source>
</reference>